<dbReference type="AlphaFoldDB" id="A0A914W8W4"/>
<comment type="subcellular location">
    <subcellularLocation>
        <location evidence="1">Membrane</location>
    </subcellularLocation>
</comment>
<evidence type="ECO:0000256" key="3">
    <source>
        <dbReference type="ARBA" id="ARBA00022989"/>
    </source>
</evidence>
<evidence type="ECO:0000256" key="6">
    <source>
        <dbReference type="SAM" id="Phobius"/>
    </source>
</evidence>
<feature type="domain" description="G-protein coupled receptors family 1 profile" evidence="7">
    <location>
        <begin position="52"/>
        <end position="278"/>
    </location>
</feature>
<proteinExistence type="predicted"/>
<keyword evidence="2 6" id="KW-0812">Transmembrane</keyword>
<sequence length="278" mass="31841">MTSPVAAGETAITPATVNGTFTLDSFVGFQRQFGYVVNGWVTATLVFVGCVLNILCIAIFLRPQCRRSGPRPVIYYYLIYLAIWETTLLLNAFLMYSFPTLYYGHVRHYGPYVVIFPFVYTLSNMTLTGSVWVVMALTVDRYFALCHPLAHKAIQERKRVKKLLLVVSACAVLFSLPRYFELQVAYMHVEYLDGNYSVIMQTPLPLNQMYMIFYRIIGGLLFYSLVPSVVLFTLTVRITIELRRAIAKRRTMSYRHRQPSESPSGERCQKGVTKEVED</sequence>
<feature type="region of interest" description="Disordered" evidence="5">
    <location>
        <begin position="253"/>
        <end position="278"/>
    </location>
</feature>
<protein>
    <submittedName>
        <fullName evidence="9">G-protein coupled receptors family 1 profile domain-containing protein</fullName>
    </submittedName>
</protein>
<dbReference type="WBParaSite" id="PSAMB.scaffold334size56143.g4751.t1">
    <property type="protein sequence ID" value="PSAMB.scaffold334size56143.g4751.t1"/>
    <property type="gene ID" value="PSAMB.scaffold334size56143.g4751"/>
</dbReference>
<name>A0A914W8W4_9BILA</name>
<dbReference type="PROSITE" id="PS00237">
    <property type="entry name" value="G_PROTEIN_RECEP_F1_1"/>
    <property type="match status" value="1"/>
</dbReference>
<feature type="compositionally biased region" description="Basic and acidic residues" evidence="5">
    <location>
        <begin position="267"/>
        <end position="278"/>
    </location>
</feature>
<evidence type="ECO:0000313" key="8">
    <source>
        <dbReference type="Proteomes" id="UP000887566"/>
    </source>
</evidence>
<dbReference type="GO" id="GO:0016020">
    <property type="term" value="C:membrane"/>
    <property type="evidence" value="ECO:0007669"/>
    <property type="project" value="UniProtKB-SubCell"/>
</dbReference>
<dbReference type="Proteomes" id="UP000887566">
    <property type="component" value="Unplaced"/>
</dbReference>
<dbReference type="GO" id="GO:0004930">
    <property type="term" value="F:G protein-coupled receptor activity"/>
    <property type="evidence" value="ECO:0007669"/>
    <property type="project" value="InterPro"/>
</dbReference>
<dbReference type="Pfam" id="PF00001">
    <property type="entry name" value="7tm_1"/>
    <property type="match status" value="1"/>
</dbReference>
<dbReference type="InterPro" id="IPR017452">
    <property type="entry name" value="GPCR_Rhodpsn_7TM"/>
</dbReference>
<keyword evidence="4 6" id="KW-0472">Membrane</keyword>
<keyword evidence="3 6" id="KW-1133">Transmembrane helix</keyword>
<feature type="transmembrane region" description="Helical" evidence="6">
    <location>
        <begin position="73"/>
        <end position="98"/>
    </location>
</feature>
<evidence type="ECO:0000256" key="2">
    <source>
        <dbReference type="ARBA" id="ARBA00022692"/>
    </source>
</evidence>
<dbReference type="CDD" id="cd14978">
    <property type="entry name" value="7tmA_FMRFamide_R-like"/>
    <property type="match status" value="1"/>
</dbReference>
<dbReference type="InterPro" id="IPR052954">
    <property type="entry name" value="GPCR-Ligand_Int"/>
</dbReference>
<feature type="transmembrane region" description="Helical" evidence="6">
    <location>
        <begin position="163"/>
        <end position="180"/>
    </location>
</feature>
<feature type="transmembrane region" description="Helical" evidence="6">
    <location>
        <begin position="118"/>
        <end position="143"/>
    </location>
</feature>
<accession>A0A914W8W4</accession>
<organism evidence="8 9">
    <name type="scientific">Plectus sambesii</name>
    <dbReference type="NCBI Taxonomy" id="2011161"/>
    <lineage>
        <taxon>Eukaryota</taxon>
        <taxon>Metazoa</taxon>
        <taxon>Ecdysozoa</taxon>
        <taxon>Nematoda</taxon>
        <taxon>Chromadorea</taxon>
        <taxon>Plectida</taxon>
        <taxon>Plectina</taxon>
        <taxon>Plectoidea</taxon>
        <taxon>Plectidae</taxon>
        <taxon>Plectus</taxon>
    </lineage>
</organism>
<evidence type="ECO:0000256" key="5">
    <source>
        <dbReference type="SAM" id="MobiDB-lite"/>
    </source>
</evidence>
<dbReference type="PROSITE" id="PS50262">
    <property type="entry name" value="G_PROTEIN_RECEP_F1_2"/>
    <property type="match status" value="1"/>
</dbReference>
<keyword evidence="8" id="KW-1185">Reference proteome</keyword>
<evidence type="ECO:0000259" key="7">
    <source>
        <dbReference type="PROSITE" id="PS50262"/>
    </source>
</evidence>
<dbReference type="PANTHER" id="PTHR46641:SF14">
    <property type="entry name" value="G-PROTEIN COUPLED RECEPTORS FAMILY 1 PROFILE DOMAIN-CONTAINING PROTEIN"/>
    <property type="match status" value="1"/>
</dbReference>
<dbReference type="Gene3D" id="1.20.1070.10">
    <property type="entry name" value="Rhodopsin 7-helix transmembrane proteins"/>
    <property type="match status" value="1"/>
</dbReference>
<evidence type="ECO:0000256" key="4">
    <source>
        <dbReference type="ARBA" id="ARBA00023136"/>
    </source>
</evidence>
<feature type="transmembrane region" description="Helical" evidence="6">
    <location>
        <begin position="40"/>
        <end position="61"/>
    </location>
</feature>
<feature type="transmembrane region" description="Helical" evidence="6">
    <location>
        <begin position="212"/>
        <end position="240"/>
    </location>
</feature>
<dbReference type="InterPro" id="IPR000276">
    <property type="entry name" value="GPCR_Rhodpsn"/>
</dbReference>
<reference evidence="9" key="1">
    <citation type="submission" date="2022-11" db="UniProtKB">
        <authorList>
            <consortium name="WormBaseParasite"/>
        </authorList>
    </citation>
    <scope>IDENTIFICATION</scope>
</reference>
<evidence type="ECO:0000313" key="9">
    <source>
        <dbReference type="WBParaSite" id="PSAMB.scaffold334size56143.g4751.t1"/>
    </source>
</evidence>
<dbReference type="SUPFAM" id="SSF81321">
    <property type="entry name" value="Family A G protein-coupled receptor-like"/>
    <property type="match status" value="1"/>
</dbReference>
<evidence type="ECO:0000256" key="1">
    <source>
        <dbReference type="ARBA" id="ARBA00004370"/>
    </source>
</evidence>
<dbReference type="PANTHER" id="PTHR46641">
    <property type="entry name" value="FMRFAMIDE RECEPTOR-RELATED"/>
    <property type="match status" value="1"/>
</dbReference>